<feature type="region of interest" description="Disordered" evidence="1">
    <location>
        <begin position="48"/>
        <end position="67"/>
    </location>
</feature>
<dbReference type="Proteomes" id="UP000053815">
    <property type="component" value="Unassembled WGS sequence"/>
</dbReference>
<evidence type="ECO:0000313" key="2">
    <source>
        <dbReference type="EMBL" id="GAN08225.1"/>
    </source>
</evidence>
<dbReference type="AlphaFoldDB" id="A0A0C9LWB3"/>
<organism evidence="2">
    <name type="scientific">Mucor ambiguus</name>
    <dbReference type="NCBI Taxonomy" id="91626"/>
    <lineage>
        <taxon>Eukaryota</taxon>
        <taxon>Fungi</taxon>
        <taxon>Fungi incertae sedis</taxon>
        <taxon>Mucoromycota</taxon>
        <taxon>Mucoromycotina</taxon>
        <taxon>Mucoromycetes</taxon>
        <taxon>Mucorales</taxon>
        <taxon>Mucorineae</taxon>
        <taxon>Mucoraceae</taxon>
        <taxon>Mucor</taxon>
    </lineage>
</organism>
<proteinExistence type="predicted"/>
<sequence length="383" mass="43765">MALYTTVNLVIDSRPALSLINANIKKQSKKILKDSLVQDAYDEILEAGTSHNENNSNCEDQQPEPKKRKYLKATDFKNVDWGIKVTMLSEHLYNSGTNGVLDLTRTSIIPKRLRAVVDGICQHYRLSLPMTLKNEEYNVLNIISNCRTKKDLYQSVDKIDPFCNDSELPYIKLAVQKLCNLWYRNILNGHHNEDWYRVNVYGDLFDFIFNGQAGYETRRSECHSSIVKSLRKMGLLDANTKNVRLDFIFTNSSGLNDAFYCEDKPYERASRDIKKTRHLREQALNYWVSLLPYNECIEHITAVTCQFNKLTLQIAATKFIAGVTISSVLKEVRIPNNDQEGASVADYLATVISLVVCALALNTFPNQLLTPIYTLTENDNQKL</sequence>
<name>A0A0C9LWB3_9FUNG</name>
<evidence type="ECO:0000313" key="3">
    <source>
        <dbReference type="Proteomes" id="UP000053815"/>
    </source>
</evidence>
<gene>
    <name evidence="2" type="ORF">MAM1_0194c07732</name>
</gene>
<accession>A0A0C9LWB3</accession>
<feature type="compositionally biased region" description="Polar residues" evidence="1">
    <location>
        <begin position="49"/>
        <end position="60"/>
    </location>
</feature>
<protein>
    <submittedName>
        <fullName evidence="2">Uncharacterized protein</fullName>
    </submittedName>
</protein>
<keyword evidence="3" id="KW-1185">Reference proteome</keyword>
<dbReference type="OrthoDB" id="2269335at2759"/>
<evidence type="ECO:0000256" key="1">
    <source>
        <dbReference type="SAM" id="MobiDB-lite"/>
    </source>
</evidence>
<reference evidence="2" key="1">
    <citation type="submission" date="2014-09" db="EMBL/GenBank/DDBJ databases">
        <title>Draft genome sequence of an oleaginous Mucoromycotina fungus Mucor ambiguus NBRC6742.</title>
        <authorList>
            <person name="Takeda I."/>
            <person name="Yamane N."/>
            <person name="Morita T."/>
            <person name="Tamano K."/>
            <person name="Machida M."/>
            <person name="Baker S."/>
            <person name="Koike H."/>
        </authorList>
    </citation>
    <scope>NUCLEOTIDE SEQUENCE</scope>
    <source>
        <strain evidence="2">NBRC 6742</strain>
    </source>
</reference>
<dbReference type="EMBL" id="DF836483">
    <property type="protein sequence ID" value="GAN08225.1"/>
    <property type="molecule type" value="Genomic_DNA"/>
</dbReference>